<name>A0A7Y7PSB2_9BACT</name>
<sequence>MAGKGTPAVDSKQAQRAEKTIQVIRQELPELLAIAVIQIESGQSLAAYSALPALKPAKAAAHNAEVIKQKRRAIAALKLADERIDDILISLTTQAHLLRVSQDGARLFYLVVDNKDTNLAIARAILQQHSS</sequence>
<protein>
    <recommendedName>
        <fullName evidence="3">Roadblock/LAMTOR2 domain-containing protein</fullName>
    </recommendedName>
</protein>
<comment type="caution">
    <text evidence="1">The sequence shown here is derived from an EMBL/GenBank/DDBJ whole genome shotgun (WGS) entry which is preliminary data.</text>
</comment>
<evidence type="ECO:0000313" key="1">
    <source>
        <dbReference type="EMBL" id="NVO33123.1"/>
    </source>
</evidence>
<proteinExistence type="predicted"/>
<dbReference type="AlphaFoldDB" id="A0A7Y7PSB2"/>
<accession>A0A7Y7PSB2</accession>
<evidence type="ECO:0008006" key="3">
    <source>
        <dbReference type="Google" id="ProtNLM"/>
    </source>
</evidence>
<reference evidence="1 2" key="1">
    <citation type="submission" date="2020-05" db="EMBL/GenBank/DDBJ databases">
        <title>Hymenobacter terrestris sp. nov. and Hymenobacter lapidiphilus sp. nov., isolated from regoliths in Antarctica.</title>
        <authorList>
            <person name="Sedlacek I."/>
            <person name="Pantucek R."/>
            <person name="Zeman M."/>
            <person name="Holochova P."/>
            <person name="Kralova S."/>
            <person name="Stankova E."/>
            <person name="Sedo O."/>
            <person name="Micenkova L."/>
            <person name="Svec P."/>
            <person name="Gupta V."/>
            <person name="Sood U."/>
            <person name="Korpole U.S."/>
            <person name="Lal R."/>
        </authorList>
    </citation>
    <scope>NUCLEOTIDE SEQUENCE [LARGE SCALE GENOMIC DNA]</scope>
    <source>
        <strain evidence="1 2">P5342</strain>
    </source>
</reference>
<dbReference type="EMBL" id="JABKAU010000049">
    <property type="protein sequence ID" value="NVO33123.1"/>
    <property type="molecule type" value="Genomic_DNA"/>
</dbReference>
<evidence type="ECO:0000313" key="2">
    <source>
        <dbReference type="Proteomes" id="UP000565521"/>
    </source>
</evidence>
<keyword evidence="2" id="KW-1185">Reference proteome</keyword>
<dbReference type="Proteomes" id="UP000565521">
    <property type="component" value="Unassembled WGS sequence"/>
</dbReference>
<organism evidence="1 2">
    <name type="scientific">Hymenobacter lapidiphilus</name>
    <dbReference type="NCBI Taxonomy" id="2608003"/>
    <lineage>
        <taxon>Bacteria</taxon>
        <taxon>Pseudomonadati</taxon>
        <taxon>Bacteroidota</taxon>
        <taxon>Cytophagia</taxon>
        <taxon>Cytophagales</taxon>
        <taxon>Hymenobacteraceae</taxon>
        <taxon>Hymenobacter</taxon>
    </lineage>
</organism>
<gene>
    <name evidence="1" type="ORF">HW554_18090</name>
</gene>